<accession>A0A8H7NZQ1</accession>
<gene>
    <name evidence="2" type="ORF">IEO21_06632</name>
</gene>
<dbReference type="EMBL" id="JADOXO010000155">
    <property type="protein sequence ID" value="KAF9811148.1"/>
    <property type="molecule type" value="Genomic_DNA"/>
</dbReference>
<sequence>MPPPPKPKPPLKMFIALNSIRNTTFAVEDDFFYYEVVTRFWNPNITKIIQHDFEVRELTLRAEIEGLHSPAPRVRFGGEKGEWVPASQFVKFDPDSQGGTFATASGIEFTWKLVKRRWQLVRADDPEQKVIDFRPYKRHGLVFRMSQHAYLEVKPESEVTDAFDRIIASYLLVERKRRAARPTDKIKLLSTRAIYATVWNK</sequence>
<comment type="caution">
    <text evidence="2">The sequence shown here is derived from an EMBL/GenBank/DDBJ whole genome shotgun (WGS) entry which is preliminary data.</text>
</comment>
<reference evidence="2" key="2">
    <citation type="journal article" name="Front. Microbiol.">
        <title>Degradative Capacity of Two Strains of Rhodonia placenta: From Phenotype to Genotype.</title>
        <authorList>
            <person name="Kolle M."/>
            <person name="Horta M.A.C."/>
            <person name="Nowrousian M."/>
            <person name="Ohm R.A."/>
            <person name="Benz J.P."/>
            <person name="Pilgard A."/>
        </authorList>
    </citation>
    <scope>NUCLEOTIDE SEQUENCE</scope>
    <source>
        <strain evidence="2">FPRL280</strain>
    </source>
</reference>
<evidence type="ECO:0000313" key="2">
    <source>
        <dbReference type="EMBL" id="KAF9811148.1"/>
    </source>
</evidence>
<feature type="domain" description="DUF6593" evidence="1">
    <location>
        <begin position="18"/>
        <end position="178"/>
    </location>
</feature>
<dbReference type="AlphaFoldDB" id="A0A8H7NZQ1"/>
<protein>
    <recommendedName>
        <fullName evidence="1">DUF6593 domain-containing protein</fullName>
    </recommendedName>
</protein>
<dbReference type="InterPro" id="IPR046528">
    <property type="entry name" value="DUF6593"/>
</dbReference>
<dbReference type="Pfam" id="PF20236">
    <property type="entry name" value="DUF6593"/>
    <property type="match status" value="1"/>
</dbReference>
<organism evidence="2 3">
    <name type="scientific">Rhodonia placenta</name>
    <dbReference type="NCBI Taxonomy" id="104341"/>
    <lineage>
        <taxon>Eukaryota</taxon>
        <taxon>Fungi</taxon>
        <taxon>Dikarya</taxon>
        <taxon>Basidiomycota</taxon>
        <taxon>Agaricomycotina</taxon>
        <taxon>Agaricomycetes</taxon>
        <taxon>Polyporales</taxon>
        <taxon>Adustoporiaceae</taxon>
        <taxon>Rhodonia</taxon>
    </lineage>
</organism>
<name>A0A8H7NZQ1_9APHY</name>
<evidence type="ECO:0000313" key="3">
    <source>
        <dbReference type="Proteomes" id="UP000639403"/>
    </source>
</evidence>
<dbReference type="Proteomes" id="UP000639403">
    <property type="component" value="Unassembled WGS sequence"/>
</dbReference>
<evidence type="ECO:0000259" key="1">
    <source>
        <dbReference type="Pfam" id="PF20236"/>
    </source>
</evidence>
<reference evidence="2" key="1">
    <citation type="submission" date="2020-11" db="EMBL/GenBank/DDBJ databases">
        <authorList>
            <person name="Koelle M."/>
            <person name="Horta M.A.C."/>
            <person name="Nowrousian M."/>
            <person name="Ohm R.A."/>
            <person name="Benz P."/>
            <person name="Pilgard A."/>
        </authorList>
    </citation>
    <scope>NUCLEOTIDE SEQUENCE</scope>
    <source>
        <strain evidence="2">FPRL280</strain>
    </source>
</reference>
<proteinExistence type="predicted"/>